<evidence type="ECO:0000256" key="2">
    <source>
        <dbReference type="ARBA" id="ARBA00020953"/>
    </source>
</evidence>
<evidence type="ECO:0000256" key="4">
    <source>
        <dbReference type="ARBA" id="ARBA00022737"/>
    </source>
</evidence>
<comment type="caution">
    <text evidence="10">The sequence shown here is derived from an EMBL/GenBank/DDBJ whole genome shotgun (WGS) entry which is preliminary data.</text>
</comment>
<dbReference type="Pfam" id="PF14714">
    <property type="entry name" value="KH_dom-like"/>
    <property type="match status" value="1"/>
</dbReference>
<evidence type="ECO:0000256" key="3">
    <source>
        <dbReference type="ARBA" id="ARBA00022517"/>
    </source>
</evidence>
<dbReference type="Gene3D" id="3.30.300.20">
    <property type="match status" value="1"/>
</dbReference>
<sequence>GRPNVGKSTLFNRITRSRDAIVDDMPGVTRDRHYGDAAWDGVDFTLVDTGGFVSGDQDYFAPEIRFQILQAIEDADVVILLLDGKGGISPFDEDIVKILRQVAKPVFYAVNKIDGLEQEAKLYEYYSLGLDKLYPISAEHRYGVPDFLDDLVGALPPTDAAESGDMIKLAVVGKPNVGKSSLINRILGHKRLVVSEIPGTTRDAIDSVVKIDGKSYLLIDTAGIRRKKKVSKKIEKFSIIKALKSLERCDVALIVIDAFEGVTEQDVNIAGYAYERGCGCIFLLNKWDIVEKDSKTEKKYRLQLSMDAKFINFAPAMTISALTGQRVSKVFKIVDEVYSQYTRRIGTGQINRIMERAMERNEPSLYRGRRLKIYYFAQVSTRPPTFVCFVNYPEGVHFSYKRYLANQIRAGTGLDKTPLRIIFRKRTSREKK</sequence>
<dbReference type="EMBL" id="JACNIG010000345">
    <property type="protein sequence ID" value="MBC8433858.1"/>
    <property type="molecule type" value="Genomic_DNA"/>
</dbReference>
<evidence type="ECO:0000256" key="6">
    <source>
        <dbReference type="ARBA" id="ARBA00023134"/>
    </source>
</evidence>
<dbReference type="SUPFAM" id="SSF52540">
    <property type="entry name" value="P-loop containing nucleoside triphosphate hydrolases"/>
    <property type="match status" value="2"/>
</dbReference>
<dbReference type="Pfam" id="PF01926">
    <property type="entry name" value="MMR_HSR1"/>
    <property type="match status" value="2"/>
</dbReference>
<evidence type="ECO:0000313" key="10">
    <source>
        <dbReference type="EMBL" id="MBC8433858.1"/>
    </source>
</evidence>
<dbReference type="PANTHER" id="PTHR43834">
    <property type="entry name" value="GTPASE DER"/>
    <property type="match status" value="1"/>
</dbReference>
<dbReference type="Proteomes" id="UP000605201">
    <property type="component" value="Unassembled WGS sequence"/>
</dbReference>
<dbReference type="FunFam" id="3.30.300.20:FF:000004">
    <property type="entry name" value="GTPase Der"/>
    <property type="match status" value="1"/>
</dbReference>
<dbReference type="FunFam" id="3.40.50.300:FF:000040">
    <property type="entry name" value="GTPase Der"/>
    <property type="match status" value="1"/>
</dbReference>
<evidence type="ECO:0000256" key="1">
    <source>
        <dbReference type="ARBA" id="ARBA00008279"/>
    </source>
</evidence>
<dbReference type="InterPro" id="IPR031166">
    <property type="entry name" value="G_ENGA"/>
</dbReference>
<dbReference type="PRINTS" id="PR00326">
    <property type="entry name" value="GTP1OBG"/>
</dbReference>
<dbReference type="PANTHER" id="PTHR43834:SF6">
    <property type="entry name" value="GTPASE DER"/>
    <property type="match status" value="1"/>
</dbReference>
<accession>A0A8J6NWB6</accession>
<protein>
    <recommendedName>
        <fullName evidence="2 8">GTPase Der</fullName>
    </recommendedName>
</protein>
<evidence type="ECO:0000256" key="5">
    <source>
        <dbReference type="ARBA" id="ARBA00022741"/>
    </source>
</evidence>
<dbReference type="PIRSF" id="PIRSF006485">
    <property type="entry name" value="GTP-binding_EngA"/>
    <property type="match status" value="1"/>
</dbReference>
<dbReference type="GO" id="GO:0043022">
    <property type="term" value="F:ribosome binding"/>
    <property type="evidence" value="ECO:0007669"/>
    <property type="project" value="TreeGrafter"/>
</dbReference>
<feature type="non-terminal residue" evidence="10">
    <location>
        <position position="1"/>
    </location>
</feature>
<dbReference type="CDD" id="cd01894">
    <property type="entry name" value="EngA1"/>
    <property type="match status" value="1"/>
</dbReference>
<dbReference type="InterPro" id="IPR006073">
    <property type="entry name" value="GTP-bd"/>
</dbReference>
<feature type="domain" description="EngA-type G" evidence="9">
    <location>
        <begin position="1"/>
        <end position="159"/>
    </location>
</feature>
<feature type="domain" description="EngA-type G" evidence="9">
    <location>
        <begin position="167"/>
        <end position="342"/>
    </location>
</feature>
<evidence type="ECO:0000256" key="8">
    <source>
        <dbReference type="RuleBase" id="RU004481"/>
    </source>
</evidence>
<dbReference type="CDD" id="cd01895">
    <property type="entry name" value="EngA2"/>
    <property type="match status" value="1"/>
</dbReference>
<organism evidence="10 11">
    <name type="scientific">Candidatus Desulfatibia vada</name>
    <dbReference type="NCBI Taxonomy" id="2841696"/>
    <lineage>
        <taxon>Bacteria</taxon>
        <taxon>Pseudomonadati</taxon>
        <taxon>Thermodesulfobacteriota</taxon>
        <taxon>Desulfobacteria</taxon>
        <taxon>Desulfobacterales</taxon>
        <taxon>Desulfobacterales incertae sedis</taxon>
        <taxon>Candidatus Desulfatibia</taxon>
    </lineage>
</organism>
<dbReference type="AlphaFoldDB" id="A0A8J6NWB6"/>
<evidence type="ECO:0000256" key="7">
    <source>
        <dbReference type="PROSITE-ProRule" id="PRU01049"/>
    </source>
</evidence>
<dbReference type="Gene3D" id="3.40.50.300">
    <property type="entry name" value="P-loop containing nucleotide triphosphate hydrolases"/>
    <property type="match status" value="2"/>
</dbReference>
<keyword evidence="6 8" id="KW-0342">GTP-binding</keyword>
<dbReference type="InterPro" id="IPR016484">
    <property type="entry name" value="GTPase_Der"/>
</dbReference>
<dbReference type="InterPro" id="IPR027417">
    <property type="entry name" value="P-loop_NTPase"/>
</dbReference>
<dbReference type="FunFam" id="3.40.50.300:FF:000057">
    <property type="entry name" value="GTPase Der"/>
    <property type="match status" value="1"/>
</dbReference>
<name>A0A8J6NWB6_9BACT</name>
<evidence type="ECO:0000259" key="9">
    <source>
        <dbReference type="PROSITE" id="PS51712"/>
    </source>
</evidence>
<dbReference type="PROSITE" id="PS51712">
    <property type="entry name" value="G_ENGA"/>
    <property type="match status" value="2"/>
</dbReference>
<dbReference type="InterPro" id="IPR032859">
    <property type="entry name" value="KH_dom-like"/>
</dbReference>
<dbReference type="InterPro" id="IPR005225">
    <property type="entry name" value="Small_GTP-bd"/>
</dbReference>
<dbReference type="InterPro" id="IPR015946">
    <property type="entry name" value="KH_dom-like_a/b"/>
</dbReference>
<keyword evidence="4 8" id="KW-0677">Repeat</keyword>
<reference evidence="10 11" key="1">
    <citation type="submission" date="2020-08" db="EMBL/GenBank/DDBJ databases">
        <title>Bridging the membrane lipid divide: bacteria of the FCB group superphylum have the potential to synthesize archaeal ether lipids.</title>
        <authorList>
            <person name="Villanueva L."/>
            <person name="Von Meijenfeldt F.A.B."/>
            <person name="Westbye A.B."/>
            <person name="Yadav S."/>
            <person name="Hopmans E.C."/>
            <person name="Dutilh B.E."/>
            <person name="Sinninghe Damste J.S."/>
        </authorList>
    </citation>
    <scope>NUCLEOTIDE SEQUENCE [LARGE SCALE GENOMIC DNA]</scope>
    <source>
        <strain evidence="10">NIOZ-UU17</strain>
    </source>
</reference>
<keyword evidence="5 8" id="KW-0547">Nucleotide-binding</keyword>
<keyword evidence="3" id="KW-0690">Ribosome biogenesis</keyword>
<gene>
    <name evidence="10" type="primary">der</name>
    <name evidence="10" type="ORF">H8D96_18255</name>
</gene>
<dbReference type="NCBIfam" id="TIGR00231">
    <property type="entry name" value="small_GTP"/>
    <property type="match status" value="2"/>
</dbReference>
<dbReference type="GO" id="GO:0005525">
    <property type="term" value="F:GTP binding"/>
    <property type="evidence" value="ECO:0007669"/>
    <property type="project" value="UniProtKB-KW"/>
</dbReference>
<proteinExistence type="inferred from homology"/>
<evidence type="ECO:0000313" key="11">
    <source>
        <dbReference type="Proteomes" id="UP000605201"/>
    </source>
</evidence>
<dbReference type="GO" id="GO:0042254">
    <property type="term" value="P:ribosome biogenesis"/>
    <property type="evidence" value="ECO:0007669"/>
    <property type="project" value="UniProtKB-KW"/>
</dbReference>
<comment type="similarity">
    <text evidence="1 7 8">Belongs to the TRAFAC class TrmE-Era-EngA-EngB-Septin-like GTPase superfamily. EngA (Der) GTPase family.</text>
</comment>
<dbReference type="NCBIfam" id="TIGR03594">
    <property type="entry name" value="GTPase_EngA"/>
    <property type="match status" value="1"/>
</dbReference>
<comment type="function">
    <text evidence="8">GTPase that plays an essential role in the late steps of ribosome biogenesis.</text>
</comment>
<dbReference type="HAMAP" id="MF_00195">
    <property type="entry name" value="GTPase_Der"/>
    <property type="match status" value="1"/>
</dbReference>